<feature type="transmembrane region" description="Helical" evidence="1">
    <location>
        <begin position="81"/>
        <end position="100"/>
    </location>
</feature>
<dbReference type="KEGG" id="acek:FLP30_04465"/>
<sequence>MANDYSRLILLTRCYRTHKTGGSYWLAGQGCCPWLRFLSAGFAVGAAGAVSGHALLCPFGWPASGTELLQADEQGKVMPLQTGLFLSLCLAAVLSACMTLNEAERTWVRKNKIKAERNCYLTDPICPIQI</sequence>
<keyword evidence="1" id="KW-0472">Membrane</keyword>
<dbReference type="PROSITE" id="PS51257">
    <property type="entry name" value="PROKAR_LIPOPROTEIN"/>
    <property type="match status" value="1"/>
</dbReference>
<evidence type="ECO:0000256" key="1">
    <source>
        <dbReference type="SAM" id="Phobius"/>
    </source>
</evidence>
<accession>A0A5C1YNK2</accession>
<keyword evidence="1" id="KW-1133">Transmembrane helix</keyword>
<dbReference type="EMBL" id="CP043506">
    <property type="protein sequence ID" value="QEO17088.1"/>
    <property type="molecule type" value="Genomic_DNA"/>
</dbReference>
<proteinExistence type="predicted"/>
<dbReference type="AlphaFoldDB" id="A0A5C1YNK2"/>
<protein>
    <submittedName>
        <fullName evidence="2">Uncharacterized protein</fullName>
    </submittedName>
</protein>
<feature type="transmembrane region" description="Helical" evidence="1">
    <location>
        <begin position="37"/>
        <end position="61"/>
    </location>
</feature>
<organism evidence="2 3">
    <name type="scientific">Acetobacter vaccinii</name>
    <dbReference type="NCBI Taxonomy" id="2592655"/>
    <lineage>
        <taxon>Bacteria</taxon>
        <taxon>Pseudomonadati</taxon>
        <taxon>Pseudomonadota</taxon>
        <taxon>Alphaproteobacteria</taxon>
        <taxon>Acetobacterales</taxon>
        <taxon>Acetobacteraceae</taxon>
        <taxon>Acetobacter</taxon>
    </lineage>
</organism>
<evidence type="ECO:0000313" key="2">
    <source>
        <dbReference type="EMBL" id="QEO17088.1"/>
    </source>
</evidence>
<evidence type="ECO:0000313" key="3">
    <source>
        <dbReference type="Proteomes" id="UP000324536"/>
    </source>
</evidence>
<dbReference type="RefSeq" id="WP_149278767.1">
    <property type="nucleotide sequence ID" value="NZ_CP043506.1"/>
</dbReference>
<dbReference type="Proteomes" id="UP000324536">
    <property type="component" value="Chromosome"/>
</dbReference>
<gene>
    <name evidence="2" type="ORF">FLP30_04465</name>
</gene>
<keyword evidence="1" id="KW-0812">Transmembrane</keyword>
<keyword evidence="3" id="KW-1185">Reference proteome</keyword>
<name>A0A5C1YNK2_9PROT</name>
<reference evidence="2 3" key="1">
    <citation type="submission" date="2019-09" db="EMBL/GenBank/DDBJ databases">
        <title>Genome sequencing of strain KACC 21233.</title>
        <authorList>
            <person name="Heo J."/>
            <person name="Kim S.-J."/>
            <person name="Kim J.-S."/>
            <person name="Hong S.-B."/>
            <person name="Kwon S.-W."/>
        </authorList>
    </citation>
    <scope>NUCLEOTIDE SEQUENCE [LARGE SCALE GENOMIC DNA]</scope>
    <source>
        <strain evidence="2 3">KACC 21233</strain>
    </source>
</reference>